<dbReference type="AlphaFoldDB" id="S8G2E8"/>
<dbReference type="PANTHER" id="PTHR33928:SF2">
    <property type="entry name" value="PECTATE LYASE SUPERFAMILY PROTEIN DOMAIN-CONTAINING PROTEIN-RELATED"/>
    <property type="match status" value="1"/>
</dbReference>
<dbReference type="SUPFAM" id="SSF51126">
    <property type="entry name" value="Pectin lyase-like"/>
    <property type="match status" value="2"/>
</dbReference>
<evidence type="ECO:0000259" key="2">
    <source>
        <dbReference type="Pfam" id="PF12708"/>
    </source>
</evidence>
<dbReference type="Pfam" id="PF12708">
    <property type="entry name" value="Pect-lyase_RHGA_epim"/>
    <property type="match status" value="2"/>
</dbReference>
<dbReference type="OrthoDB" id="1046782at2759"/>
<dbReference type="InterPro" id="IPR012334">
    <property type="entry name" value="Pectin_lyas_fold"/>
</dbReference>
<organism evidence="3 4">
    <name type="scientific">Fomitopsis schrenkii</name>
    <name type="common">Brown rot fungus</name>
    <dbReference type="NCBI Taxonomy" id="2126942"/>
    <lineage>
        <taxon>Eukaryota</taxon>
        <taxon>Fungi</taxon>
        <taxon>Dikarya</taxon>
        <taxon>Basidiomycota</taxon>
        <taxon>Agaricomycotina</taxon>
        <taxon>Agaricomycetes</taxon>
        <taxon>Polyporales</taxon>
        <taxon>Fomitopsis</taxon>
    </lineage>
</organism>
<keyword evidence="1" id="KW-0732">Signal</keyword>
<dbReference type="Gene3D" id="2.160.20.10">
    <property type="entry name" value="Single-stranded right-handed beta-helix, Pectin lyase-like"/>
    <property type="match status" value="2"/>
</dbReference>
<reference evidence="3 4" key="1">
    <citation type="journal article" date="2012" name="Science">
        <title>The Paleozoic origin of enzymatic lignin decomposition reconstructed from 31 fungal genomes.</title>
        <authorList>
            <person name="Floudas D."/>
            <person name="Binder M."/>
            <person name="Riley R."/>
            <person name="Barry K."/>
            <person name="Blanchette R.A."/>
            <person name="Henrissat B."/>
            <person name="Martinez A.T."/>
            <person name="Otillar R."/>
            <person name="Spatafora J.W."/>
            <person name="Yadav J.S."/>
            <person name="Aerts A."/>
            <person name="Benoit I."/>
            <person name="Boyd A."/>
            <person name="Carlson A."/>
            <person name="Copeland A."/>
            <person name="Coutinho P.M."/>
            <person name="de Vries R.P."/>
            <person name="Ferreira P."/>
            <person name="Findley K."/>
            <person name="Foster B."/>
            <person name="Gaskell J."/>
            <person name="Glotzer D."/>
            <person name="Gorecki P."/>
            <person name="Heitman J."/>
            <person name="Hesse C."/>
            <person name="Hori C."/>
            <person name="Igarashi K."/>
            <person name="Jurgens J.A."/>
            <person name="Kallen N."/>
            <person name="Kersten P."/>
            <person name="Kohler A."/>
            <person name="Kuees U."/>
            <person name="Kumar T.K.A."/>
            <person name="Kuo A."/>
            <person name="LaButti K."/>
            <person name="Larrondo L.F."/>
            <person name="Lindquist E."/>
            <person name="Ling A."/>
            <person name="Lombard V."/>
            <person name="Lucas S."/>
            <person name="Lundell T."/>
            <person name="Martin R."/>
            <person name="McLaughlin D.J."/>
            <person name="Morgenstern I."/>
            <person name="Morin E."/>
            <person name="Murat C."/>
            <person name="Nagy L.G."/>
            <person name="Nolan M."/>
            <person name="Ohm R.A."/>
            <person name="Patyshakuliyeva A."/>
            <person name="Rokas A."/>
            <person name="Ruiz-Duenas F.J."/>
            <person name="Sabat G."/>
            <person name="Salamov A."/>
            <person name="Samejima M."/>
            <person name="Schmutz J."/>
            <person name="Slot J.C."/>
            <person name="St John F."/>
            <person name="Stenlid J."/>
            <person name="Sun H."/>
            <person name="Sun S."/>
            <person name="Syed K."/>
            <person name="Tsang A."/>
            <person name="Wiebenga A."/>
            <person name="Young D."/>
            <person name="Pisabarro A."/>
            <person name="Eastwood D.C."/>
            <person name="Martin F."/>
            <person name="Cullen D."/>
            <person name="Grigoriev I.V."/>
            <person name="Hibbett D.S."/>
        </authorList>
    </citation>
    <scope>NUCLEOTIDE SEQUENCE</scope>
    <source>
        <strain evidence="4">FP-58527</strain>
    </source>
</reference>
<feature type="signal peptide" evidence="1">
    <location>
        <begin position="1"/>
        <end position="22"/>
    </location>
</feature>
<dbReference type="GO" id="GO:0004650">
    <property type="term" value="F:polygalacturonase activity"/>
    <property type="evidence" value="ECO:0007669"/>
    <property type="project" value="InterPro"/>
</dbReference>
<dbReference type="eggNOG" id="ENOG502QV54">
    <property type="taxonomic scope" value="Eukaryota"/>
</dbReference>
<dbReference type="InParanoid" id="S8G2E8"/>
<feature type="domain" description="Rhamnogalacturonase A/B/Epimerase-like pectate lyase" evidence="2">
    <location>
        <begin position="418"/>
        <end position="482"/>
    </location>
</feature>
<sequence>MFPQYLLAAASLLGSIVLSVAGLGSQCTAALGSGNASSSDPYWLQNIAHQGYAPFASSPSSYSVYRNVMDYGAKGDGVTDDTAAINSAISDGSRCGDGCGSSTTTPAVVFFPQGTYVISSPIIAYYYTVLVGDAKVPPTLLASSSFDGIAVIDADPYIPNDYGNQWYVNQDNFYRSVRNFVIDLQQTSATSGVAGLHWQVSQSTSLVNIVVEMSTASDTTQEGIYMENGSGGFMGDLVLNGGKYGLDVGNQQFTVRNVTVNNAQTGVQTIWGWGWTWQGVTINNCDIGFAIVVGTTDGSSQGAASENIIDAAITDVTTFVQFSEDTSSLDGSLVLNNIALSNVGTAVGTEDGTSYLAGGSYTVNSWAQGNVYSGTSSTGTFTQGDISDINRPSVLEASSGWIFEKSHPQYASYSPSQFISMRTEGAKGDGSTDDTTAIQDAINNYWGCYILYFDAGIYMVSSTITIPAGTIIVGEAWSTIMGYGSYFQNYNSPQVVVRVGENSGDQGVAEITDIIFSTQGPAAGAIVVEWNVHDPAGEQGAAGTWDTYIILGGRDGTNLQSSECPSGTSASDQSCFAAYIGLYITSGASAYLEGLWVWLADHDLDGNRFEGSDQLSLWCARGILSESQGPVWMIGTASEHSVMYQYGLVNAQDHYMGFIQTESPYFQPDPAPTNPFVPSTSYNDPSSWPGNAAWGLYITGSSNILVFGAGHYSFYQAFNQACDDSNDCQSQIVEVDSSSSNIGIYGLNTVYVTNQLSVAYNAIIAYTDNANGLAQTITAWTS</sequence>
<evidence type="ECO:0000313" key="4">
    <source>
        <dbReference type="Proteomes" id="UP000015241"/>
    </source>
</evidence>
<dbReference type="EMBL" id="KE504126">
    <property type="protein sequence ID" value="EPT04485.1"/>
    <property type="molecule type" value="Genomic_DNA"/>
</dbReference>
<dbReference type="HOGENOM" id="CLU_002540_2_2_1"/>
<dbReference type="Proteomes" id="UP000015241">
    <property type="component" value="Unassembled WGS sequence"/>
</dbReference>
<gene>
    <name evidence="3" type="ORF">FOMPIDRAFT_38604</name>
</gene>
<name>S8G2E8_FOMSC</name>
<dbReference type="CDD" id="cd23668">
    <property type="entry name" value="GH55_beta13glucanase-like"/>
    <property type="match status" value="1"/>
</dbReference>
<dbReference type="InterPro" id="IPR011050">
    <property type="entry name" value="Pectin_lyase_fold/virulence"/>
</dbReference>
<feature type="domain" description="Rhamnogalacturonase A/B/Epimerase-like pectate lyase" evidence="2">
    <location>
        <begin position="65"/>
        <end position="289"/>
    </location>
</feature>
<evidence type="ECO:0000313" key="3">
    <source>
        <dbReference type="EMBL" id="EPT04485.1"/>
    </source>
</evidence>
<proteinExistence type="predicted"/>
<dbReference type="InterPro" id="IPR039279">
    <property type="entry name" value="QRT3-like"/>
</dbReference>
<dbReference type="STRING" id="743788.S8G2E8"/>
<protein>
    <recommendedName>
        <fullName evidence="2">Rhamnogalacturonase A/B/Epimerase-like pectate lyase domain-containing protein</fullName>
    </recommendedName>
</protein>
<feature type="chain" id="PRO_5004564364" description="Rhamnogalacturonase A/B/Epimerase-like pectate lyase domain-containing protein" evidence="1">
    <location>
        <begin position="23"/>
        <end position="782"/>
    </location>
</feature>
<accession>S8G2E8</accession>
<keyword evidence="4" id="KW-1185">Reference proteome</keyword>
<evidence type="ECO:0000256" key="1">
    <source>
        <dbReference type="SAM" id="SignalP"/>
    </source>
</evidence>
<dbReference type="PANTHER" id="PTHR33928">
    <property type="entry name" value="POLYGALACTURONASE QRT3"/>
    <property type="match status" value="1"/>
</dbReference>
<dbReference type="InterPro" id="IPR024535">
    <property type="entry name" value="RHGA/B-epi-like_pectate_lyase"/>
</dbReference>